<reference evidence="3" key="3">
    <citation type="submission" date="2015-04" db="UniProtKB">
        <authorList>
            <consortium name="EnsemblPlants"/>
        </authorList>
    </citation>
    <scope>IDENTIFICATION</scope>
</reference>
<evidence type="ECO:0000313" key="3">
    <source>
        <dbReference type="EnsemblPlants" id="LPERR02G03540.1"/>
    </source>
</evidence>
<dbReference type="AlphaFoldDB" id="A0A0D9VCA8"/>
<dbReference type="EnsemblPlants" id="LPERR02G03540.1">
    <property type="protein sequence ID" value="LPERR02G03540.1"/>
    <property type="gene ID" value="LPERR02G03540"/>
</dbReference>
<dbReference type="PANTHER" id="PTHR33074">
    <property type="entry name" value="EXPRESSED PROTEIN-RELATED"/>
    <property type="match status" value="1"/>
</dbReference>
<dbReference type="eggNOG" id="ENOG502R3BN">
    <property type="taxonomic scope" value="Eukaryota"/>
</dbReference>
<reference evidence="3 4" key="1">
    <citation type="submission" date="2012-08" db="EMBL/GenBank/DDBJ databases">
        <title>Oryza genome evolution.</title>
        <authorList>
            <person name="Wing R.A."/>
        </authorList>
    </citation>
    <scope>NUCLEOTIDE SEQUENCE</scope>
</reference>
<dbReference type="PANTHER" id="PTHR33074:SF79">
    <property type="entry name" value="EXPRESSED PROTEIN"/>
    <property type="match status" value="1"/>
</dbReference>
<keyword evidence="4" id="KW-1185">Reference proteome</keyword>
<organism evidence="3 4">
    <name type="scientific">Leersia perrieri</name>
    <dbReference type="NCBI Taxonomy" id="77586"/>
    <lineage>
        <taxon>Eukaryota</taxon>
        <taxon>Viridiplantae</taxon>
        <taxon>Streptophyta</taxon>
        <taxon>Embryophyta</taxon>
        <taxon>Tracheophyta</taxon>
        <taxon>Spermatophyta</taxon>
        <taxon>Magnoliopsida</taxon>
        <taxon>Liliopsida</taxon>
        <taxon>Poales</taxon>
        <taxon>Poaceae</taxon>
        <taxon>BOP clade</taxon>
        <taxon>Oryzoideae</taxon>
        <taxon>Oryzeae</taxon>
        <taxon>Oryzinae</taxon>
        <taxon>Leersia</taxon>
    </lineage>
</organism>
<reference evidence="4" key="2">
    <citation type="submission" date="2013-12" db="EMBL/GenBank/DDBJ databases">
        <authorList>
            <person name="Yu Y."/>
            <person name="Lee S."/>
            <person name="de Baynast K."/>
            <person name="Wissotski M."/>
            <person name="Liu L."/>
            <person name="Talag J."/>
            <person name="Goicoechea J."/>
            <person name="Angelova A."/>
            <person name="Jetty R."/>
            <person name="Kudrna D."/>
            <person name="Golser W."/>
            <person name="Rivera L."/>
            <person name="Zhang J."/>
            <person name="Wing R."/>
        </authorList>
    </citation>
    <scope>NUCLEOTIDE SEQUENCE</scope>
</reference>
<dbReference type="HOGENOM" id="CLU_615907_0_0_1"/>
<evidence type="ECO:0000313" key="4">
    <source>
        <dbReference type="Proteomes" id="UP000032180"/>
    </source>
</evidence>
<accession>A0A0D9VCA8</accession>
<sequence length="445" mass="50485">MRRRRKTANQQRRPGWLVLDRFVYCRDGYEGLEDDVTASEMAYTCSGYSLRVAEPPAVSRLYIHRHGWPEDIDDLKSDEVYAEVVTAHRGSILFKTTVPFVDADFCIPGAFPEDYFVSAAAHASAPLLHRRCHPLPAGGGSLQAVPVQAAACYAHGGDGEFTVGCVPKEPQWRIEHLELNPTLIDMAHYLYDWNNDAVLPLHDCYLCCVDYFKGIILIDVNKLSYFKYIPLPEEAMRGCRIDEDLLDHDPSRCVSVTTSGIITLVCIDKYNPRSSSTRRRTAGRPPDFFINSWSLASIHKITGVHNFTMESDQFWSLCTAQHQRLPFVQPTFPFVKKYFNTEECSGAPYWRILTCQIRCCPFCPPAAADEVAHEPEIALEDDEQETPSSSLPPSVNRWESDTLLRLQDNEKKTPEDDTVIKKASEENDDDSWTPVLSKKKKNRRG</sequence>
<feature type="region of interest" description="Disordered" evidence="1">
    <location>
        <begin position="378"/>
        <end position="445"/>
    </location>
</feature>
<evidence type="ECO:0000256" key="1">
    <source>
        <dbReference type="SAM" id="MobiDB-lite"/>
    </source>
</evidence>
<feature type="domain" description="DUF1618" evidence="2">
    <location>
        <begin position="209"/>
        <end position="336"/>
    </location>
</feature>
<evidence type="ECO:0000259" key="2">
    <source>
        <dbReference type="Pfam" id="PF07762"/>
    </source>
</evidence>
<dbReference type="Gramene" id="LPERR02G03540.1">
    <property type="protein sequence ID" value="LPERR02G03540.1"/>
    <property type="gene ID" value="LPERR02G03540"/>
</dbReference>
<dbReference type="InterPro" id="IPR011676">
    <property type="entry name" value="DUF1618"/>
</dbReference>
<name>A0A0D9VCA8_9ORYZ</name>
<feature type="compositionally biased region" description="Basic and acidic residues" evidence="1">
    <location>
        <begin position="398"/>
        <end position="425"/>
    </location>
</feature>
<dbReference type="Pfam" id="PF07762">
    <property type="entry name" value="DUF1618"/>
    <property type="match status" value="1"/>
</dbReference>
<protein>
    <recommendedName>
        <fullName evidence="2">DUF1618 domain-containing protein</fullName>
    </recommendedName>
</protein>
<proteinExistence type="predicted"/>
<dbReference type="Proteomes" id="UP000032180">
    <property type="component" value="Chromosome 2"/>
</dbReference>